<dbReference type="RefSeq" id="WP_382168787.1">
    <property type="nucleotide sequence ID" value="NZ_JBHTBR010000009.1"/>
</dbReference>
<dbReference type="Proteomes" id="UP001596492">
    <property type="component" value="Unassembled WGS sequence"/>
</dbReference>
<gene>
    <name evidence="1" type="ORF">ACFQS8_14795</name>
</gene>
<comment type="caution">
    <text evidence="1">The sequence shown here is derived from an EMBL/GenBank/DDBJ whole genome shotgun (WGS) entry which is preliminary data.</text>
</comment>
<evidence type="ECO:0000313" key="2">
    <source>
        <dbReference type="Proteomes" id="UP001596492"/>
    </source>
</evidence>
<reference evidence="2" key="1">
    <citation type="journal article" date="2019" name="Int. J. Syst. Evol. Microbiol.">
        <title>The Global Catalogue of Microorganisms (GCM) 10K type strain sequencing project: providing services to taxonomists for standard genome sequencing and annotation.</title>
        <authorList>
            <consortium name="The Broad Institute Genomics Platform"/>
            <consortium name="The Broad Institute Genome Sequencing Center for Infectious Disease"/>
            <person name="Wu L."/>
            <person name="Ma J."/>
        </authorList>
    </citation>
    <scope>NUCLEOTIDE SEQUENCE [LARGE SCALE GENOMIC DNA]</scope>
    <source>
        <strain evidence="2">CCUG 51308</strain>
    </source>
</reference>
<sequence>MTKLNVHSWQIPEPRYPLTNACDLCESVGDILTFLNCEIIEKNGYIYLNRFSSELLVPKNQFWINSIFVSSLITYSPESEASNVDQAFDKLCKALEISLIKKIDAFAPSEKHKVIKSIDDEYDEVAFSVIRVVD</sequence>
<keyword evidence="2" id="KW-1185">Reference proteome</keyword>
<accession>A0ABW2IQ10</accession>
<evidence type="ECO:0000313" key="1">
    <source>
        <dbReference type="EMBL" id="MFC7292890.1"/>
    </source>
</evidence>
<name>A0ABW2IQ10_9PROT</name>
<protein>
    <recommendedName>
        <fullName evidence="3">DUF3168 domain-containing protein</fullName>
    </recommendedName>
</protein>
<dbReference type="EMBL" id="JBHTBR010000009">
    <property type="protein sequence ID" value="MFC7292890.1"/>
    <property type="molecule type" value="Genomic_DNA"/>
</dbReference>
<evidence type="ECO:0008006" key="3">
    <source>
        <dbReference type="Google" id="ProtNLM"/>
    </source>
</evidence>
<proteinExistence type="predicted"/>
<organism evidence="1 2">
    <name type="scientific">Hirschia litorea</name>
    <dbReference type="NCBI Taxonomy" id="1199156"/>
    <lineage>
        <taxon>Bacteria</taxon>
        <taxon>Pseudomonadati</taxon>
        <taxon>Pseudomonadota</taxon>
        <taxon>Alphaproteobacteria</taxon>
        <taxon>Hyphomonadales</taxon>
        <taxon>Hyphomonadaceae</taxon>
        <taxon>Hirschia</taxon>
    </lineage>
</organism>